<dbReference type="Proteomes" id="UP000322667">
    <property type="component" value="Chromosome A07"/>
</dbReference>
<evidence type="ECO:0000313" key="14">
    <source>
        <dbReference type="Proteomes" id="UP000322667"/>
    </source>
</evidence>
<keyword evidence="14" id="KW-1185">Reference proteome</keyword>
<dbReference type="InterPro" id="IPR036093">
    <property type="entry name" value="NAC_dom_sf"/>
</dbReference>
<keyword evidence="3" id="KW-0812">Transmembrane</keyword>
<evidence type="ECO:0000256" key="8">
    <source>
        <dbReference type="ARBA" id="ARBA00023159"/>
    </source>
</evidence>
<keyword evidence="4" id="KW-1133">Transmembrane helix</keyword>
<feature type="compositionally biased region" description="Basic and acidic residues" evidence="11">
    <location>
        <begin position="372"/>
        <end position="392"/>
    </location>
</feature>
<protein>
    <recommendedName>
        <fullName evidence="12">NAC domain-containing protein</fullName>
    </recommendedName>
</protein>
<evidence type="ECO:0000259" key="12">
    <source>
        <dbReference type="PROSITE" id="PS51005"/>
    </source>
</evidence>
<dbReference type="AlphaFoldDB" id="A0A5D2PYV9"/>
<evidence type="ECO:0000256" key="7">
    <source>
        <dbReference type="ARBA" id="ARBA00023136"/>
    </source>
</evidence>
<keyword evidence="8" id="KW-0010">Activator</keyword>
<evidence type="ECO:0000256" key="10">
    <source>
        <dbReference type="ARBA" id="ARBA00023242"/>
    </source>
</evidence>
<dbReference type="GO" id="GO:0006355">
    <property type="term" value="P:regulation of DNA-templated transcription"/>
    <property type="evidence" value="ECO:0007669"/>
    <property type="project" value="InterPro"/>
</dbReference>
<dbReference type="GO" id="GO:0005634">
    <property type="term" value="C:nucleus"/>
    <property type="evidence" value="ECO:0007669"/>
    <property type="project" value="UniProtKB-SubCell"/>
</dbReference>
<feature type="domain" description="NAC" evidence="12">
    <location>
        <begin position="3"/>
        <end position="158"/>
    </location>
</feature>
<keyword evidence="5" id="KW-0805">Transcription regulation</keyword>
<proteinExistence type="predicted"/>
<evidence type="ECO:0000256" key="11">
    <source>
        <dbReference type="SAM" id="MobiDB-lite"/>
    </source>
</evidence>
<keyword evidence="6" id="KW-0238">DNA-binding</keyword>
<dbReference type="Pfam" id="PF02365">
    <property type="entry name" value="NAM"/>
    <property type="match status" value="1"/>
</dbReference>
<evidence type="ECO:0000256" key="5">
    <source>
        <dbReference type="ARBA" id="ARBA00023015"/>
    </source>
</evidence>
<dbReference type="SUPFAM" id="SSF101941">
    <property type="entry name" value="NAC domain"/>
    <property type="match status" value="1"/>
</dbReference>
<evidence type="ECO:0000256" key="4">
    <source>
        <dbReference type="ARBA" id="ARBA00022989"/>
    </source>
</evidence>
<dbReference type="Gene3D" id="2.170.150.80">
    <property type="entry name" value="NAC domain"/>
    <property type="match status" value="1"/>
</dbReference>
<evidence type="ECO:0000256" key="9">
    <source>
        <dbReference type="ARBA" id="ARBA00023163"/>
    </source>
</evidence>
<dbReference type="EMBL" id="CM017616">
    <property type="protein sequence ID" value="TYI20364.1"/>
    <property type="molecule type" value="Genomic_DNA"/>
</dbReference>
<organism evidence="13 14">
    <name type="scientific">Gossypium tomentosum</name>
    <name type="common">Hawaiian cotton</name>
    <name type="synonym">Gossypium sandvicense</name>
    <dbReference type="NCBI Taxonomy" id="34277"/>
    <lineage>
        <taxon>Eukaryota</taxon>
        <taxon>Viridiplantae</taxon>
        <taxon>Streptophyta</taxon>
        <taxon>Embryophyta</taxon>
        <taxon>Tracheophyta</taxon>
        <taxon>Spermatophyta</taxon>
        <taxon>Magnoliopsida</taxon>
        <taxon>eudicotyledons</taxon>
        <taxon>Gunneridae</taxon>
        <taxon>Pentapetalae</taxon>
        <taxon>rosids</taxon>
        <taxon>malvids</taxon>
        <taxon>Malvales</taxon>
        <taxon>Malvaceae</taxon>
        <taxon>Malvoideae</taxon>
        <taxon>Gossypium</taxon>
    </lineage>
</organism>
<gene>
    <name evidence="13" type="ORF">ES332_A07G232500v1</name>
</gene>
<comment type="subcellular location">
    <subcellularLocation>
        <location evidence="2">Membrane</location>
        <topology evidence="2">Single-pass membrane protein</topology>
    </subcellularLocation>
    <subcellularLocation>
        <location evidence="1">Nucleus</location>
    </subcellularLocation>
</comment>
<dbReference type="PANTHER" id="PTHR31744:SF216">
    <property type="entry name" value="NAC TRANSCRIPTION FACTOR"/>
    <property type="match status" value="1"/>
</dbReference>
<feature type="region of interest" description="Disordered" evidence="11">
    <location>
        <begin position="358"/>
        <end position="403"/>
    </location>
</feature>
<name>A0A5D2PYV9_GOSTO</name>
<evidence type="ECO:0000256" key="6">
    <source>
        <dbReference type="ARBA" id="ARBA00023125"/>
    </source>
</evidence>
<dbReference type="GO" id="GO:0000976">
    <property type="term" value="F:transcription cis-regulatory region binding"/>
    <property type="evidence" value="ECO:0007669"/>
    <property type="project" value="UniProtKB-ARBA"/>
</dbReference>
<evidence type="ECO:0000256" key="1">
    <source>
        <dbReference type="ARBA" id="ARBA00004123"/>
    </source>
</evidence>
<evidence type="ECO:0000313" key="13">
    <source>
        <dbReference type="EMBL" id="TYI20364.1"/>
    </source>
</evidence>
<dbReference type="PANTHER" id="PTHR31744">
    <property type="entry name" value="PROTEIN CUP-SHAPED COTYLEDON 2-RELATED"/>
    <property type="match status" value="1"/>
</dbReference>
<evidence type="ECO:0000256" key="3">
    <source>
        <dbReference type="ARBA" id="ARBA00022692"/>
    </source>
</evidence>
<sequence>MNTVKGFRFHPTDEELIEYLLLVTFCVDRDSLVQVIDQVPDICQWEPWQLAESSKLQTGDRLWYFIYTPTYKYRNSKRINRTTREGYWKPTGNARKIIDPKTGKVIGTKKTLVYYKGQCNDKDKIKTCWVMHEYELVAAPNSTDTDRKTFNLCKLKKRVDISCTDAGQSSQHKDCDDVVHNQSGIESYAGEISSQHNIANDDVVSNLSSHDLDDAISKGNLHERSKECNEPEGNSGVQKLNSIIEKDDKSCSSVLTNGDETITVERSDQNNVVVAIEGLGIPSSFEYLGDEVLIPAEFFYNEGLSFDELLEVPQATNNSNWFQDQSITNPDDVEFLNSIFVDNDEAYLLEENRPYPSAADNEVLGAVGSSDSMEKPSKRPRLSHDDHVETTEARAGGSISYQQ</sequence>
<dbReference type="InterPro" id="IPR003441">
    <property type="entry name" value="NAC-dom"/>
</dbReference>
<accession>A0A5D2PYV9</accession>
<keyword evidence="9" id="KW-0804">Transcription</keyword>
<keyword evidence="10" id="KW-0539">Nucleus</keyword>
<dbReference type="GO" id="GO:0016020">
    <property type="term" value="C:membrane"/>
    <property type="evidence" value="ECO:0007669"/>
    <property type="project" value="UniProtKB-SubCell"/>
</dbReference>
<keyword evidence="7" id="KW-0472">Membrane</keyword>
<dbReference type="PROSITE" id="PS51005">
    <property type="entry name" value="NAC"/>
    <property type="match status" value="1"/>
</dbReference>
<evidence type="ECO:0000256" key="2">
    <source>
        <dbReference type="ARBA" id="ARBA00004167"/>
    </source>
</evidence>
<reference evidence="13 14" key="1">
    <citation type="submission" date="2019-07" db="EMBL/GenBank/DDBJ databases">
        <title>WGS assembly of Gossypium tomentosum.</title>
        <authorList>
            <person name="Chen Z.J."/>
            <person name="Sreedasyam A."/>
            <person name="Ando A."/>
            <person name="Song Q."/>
            <person name="De L."/>
            <person name="Hulse-Kemp A."/>
            <person name="Ding M."/>
            <person name="Ye W."/>
            <person name="Kirkbride R."/>
            <person name="Jenkins J."/>
            <person name="Plott C."/>
            <person name="Lovell J."/>
            <person name="Lin Y.-M."/>
            <person name="Vaughn R."/>
            <person name="Liu B."/>
            <person name="Li W."/>
            <person name="Simpson S."/>
            <person name="Scheffler B."/>
            <person name="Saski C."/>
            <person name="Grover C."/>
            <person name="Hu G."/>
            <person name="Conover J."/>
            <person name="Carlson J."/>
            <person name="Shu S."/>
            <person name="Boston L."/>
            <person name="Williams M."/>
            <person name="Peterson D."/>
            <person name="Mcgee K."/>
            <person name="Jones D."/>
            <person name="Wendel J."/>
            <person name="Stelly D."/>
            <person name="Grimwood J."/>
            <person name="Schmutz J."/>
        </authorList>
    </citation>
    <scope>NUCLEOTIDE SEQUENCE [LARGE SCALE GENOMIC DNA]</scope>
    <source>
        <strain evidence="13">7179.01</strain>
    </source>
</reference>